<feature type="region of interest" description="Disordered" evidence="1">
    <location>
        <begin position="123"/>
        <end position="147"/>
    </location>
</feature>
<protein>
    <submittedName>
        <fullName evidence="2">Uncharacterized protein</fullName>
    </submittedName>
</protein>
<proteinExistence type="predicted"/>
<evidence type="ECO:0000313" key="3">
    <source>
        <dbReference type="Proteomes" id="UP000799302"/>
    </source>
</evidence>
<accession>A0A6A6TWI0</accession>
<name>A0A6A6TWI0_9PEZI</name>
<dbReference type="Proteomes" id="UP000799302">
    <property type="component" value="Unassembled WGS sequence"/>
</dbReference>
<sequence length="402" mass="43752">MDHSAAEYGSSYLEYLDPNYADIPDAFDSENPGDIWGMSAGSHHMPISGPSSSVQSGQESATVEESPFDPNSLLNQSEEDETVTGLPEFIDPRDLTATAESRSRHEAALAALLAPIADHLAREEQTSRLPKKAAPEINRREQKRRARSRIVQAEPFFPNEETLPLPTHLAGLVRNSRIVEAEQLQAKDASLSAQDRASFNSFFSMQDTASFNNTFPTVQMMPVNNNFFPAQDTASNNNCSMAQDTAPLNNNTLLAAPSMPVSNITFAPVALPTPPTTSRPALPQPARSRASRGNTTQAEINSLARKLSYGAWKVATSGWDIKHVELAVERAFAKLHITIRQRGGKAQGGMEPRKLSQVNWAQALCKDITAMDPAELCPEGLNEAADYMDRAFVARTGQNAGC</sequence>
<reference evidence="2" key="1">
    <citation type="journal article" date="2020" name="Stud. Mycol.">
        <title>101 Dothideomycetes genomes: a test case for predicting lifestyles and emergence of pathogens.</title>
        <authorList>
            <person name="Haridas S."/>
            <person name="Albert R."/>
            <person name="Binder M."/>
            <person name="Bloem J."/>
            <person name="Labutti K."/>
            <person name="Salamov A."/>
            <person name="Andreopoulos B."/>
            <person name="Baker S."/>
            <person name="Barry K."/>
            <person name="Bills G."/>
            <person name="Bluhm B."/>
            <person name="Cannon C."/>
            <person name="Castanera R."/>
            <person name="Culley D."/>
            <person name="Daum C."/>
            <person name="Ezra D."/>
            <person name="Gonzalez J."/>
            <person name="Henrissat B."/>
            <person name="Kuo A."/>
            <person name="Liang C."/>
            <person name="Lipzen A."/>
            <person name="Lutzoni F."/>
            <person name="Magnuson J."/>
            <person name="Mondo S."/>
            <person name="Nolan M."/>
            <person name="Ohm R."/>
            <person name="Pangilinan J."/>
            <person name="Park H.-J."/>
            <person name="Ramirez L."/>
            <person name="Alfaro M."/>
            <person name="Sun H."/>
            <person name="Tritt A."/>
            <person name="Yoshinaga Y."/>
            <person name="Zwiers L.-H."/>
            <person name="Turgeon B."/>
            <person name="Goodwin S."/>
            <person name="Spatafora J."/>
            <person name="Crous P."/>
            <person name="Grigoriev I."/>
        </authorList>
    </citation>
    <scope>NUCLEOTIDE SEQUENCE</scope>
    <source>
        <strain evidence="2">CBS 115976</strain>
    </source>
</reference>
<feature type="region of interest" description="Disordered" evidence="1">
    <location>
        <begin position="39"/>
        <end position="83"/>
    </location>
</feature>
<gene>
    <name evidence="2" type="ORF">BT63DRAFT_129500</name>
</gene>
<dbReference type="AlphaFoldDB" id="A0A6A6TWI0"/>
<dbReference type="EMBL" id="MU004247">
    <property type="protein sequence ID" value="KAF2663218.1"/>
    <property type="molecule type" value="Genomic_DNA"/>
</dbReference>
<feature type="compositionally biased region" description="Polar residues" evidence="1">
    <location>
        <begin position="49"/>
        <end position="63"/>
    </location>
</feature>
<feature type="region of interest" description="Disordered" evidence="1">
    <location>
        <begin position="270"/>
        <end position="296"/>
    </location>
</feature>
<evidence type="ECO:0000313" key="2">
    <source>
        <dbReference type="EMBL" id="KAF2663218.1"/>
    </source>
</evidence>
<keyword evidence="3" id="KW-1185">Reference proteome</keyword>
<evidence type="ECO:0000256" key="1">
    <source>
        <dbReference type="SAM" id="MobiDB-lite"/>
    </source>
</evidence>
<organism evidence="2 3">
    <name type="scientific">Microthyrium microscopicum</name>
    <dbReference type="NCBI Taxonomy" id="703497"/>
    <lineage>
        <taxon>Eukaryota</taxon>
        <taxon>Fungi</taxon>
        <taxon>Dikarya</taxon>
        <taxon>Ascomycota</taxon>
        <taxon>Pezizomycotina</taxon>
        <taxon>Dothideomycetes</taxon>
        <taxon>Dothideomycetes incertae sedis</taxon>
        <taxon>Microthyriales</taxon>
        <taxon>Microthyriaceae</taxon>
        <taxon>Microthyrium</taxon>
    </lineage>
</organism>